<feature type="transmembrane region" description="Helical" evidence="19">
    <location>
        <begin position="118"/>
        <end position="137"/>
    </location>
</feature>
<evidence type="ECO:0000256" key="12">
    <source>
        <dbReference type="ARBA" id="ARBA00022695"/>
    </source>
</evidence>
<keyword evidence="12 18" id="KW-0548">Nucleotidyltransferase</keyword>
<dbReference type="PANTHER" id="PTHR46382:SF1">
    <property type="entry name" value="PHOSPHATIDATE CYTIDYLYLTRANSFERASE"/>
    <property type="match status" value="1"/>
</dbReference>
<evidence type="ECO:0000256" key="6">
    <source>
        <dbReference type="ARBA" id="ARBA00012487"/>
    </source>
</evidence>
<sequence>MKNLIIRAITGILFIGIIIGAILYSKYTLLALLLVITTLTLTEFYRLIEGSNSPKITLFVNILGGNYLTLSLYLYASDILPAFSKGIVFIPYLIYFLCCFIIQLYMKDKDPITRWSHSFMGQVYIALPIGLLSFLAFEPSSTFLFYNPWLLLSFFAFIWINDTGAFLVGSAIGKKRLFERISPKKSWEGFWGGIAFNLVLAYILSTQFNVLSQLEWYGLAITVSIFATLGDLCESLLKRTLQIKDSGSILPGHGGMLDRFDSVLLTAPAAVIYLFLCHQFY</sequence>
<comment type="catalytic activity">
    <reaction evidence="1 18">
        <text>a 1,2-diacyl-sn-glycero-3-phosphate + CTP + H(+) = a CDP-1,2-diacyl-sn-glycerol + diphosphate</text>
        <dbReference type="Rhea" id="RHEA:16229"/>
        <dbReference type="ChEBI" id="CHEBI:15378"/>
        <dbReference type="ChEBI" id="CHEBI:33019"/>
        <dbReference type="ChEBI" id="CHEBI:37563"/>
        <dbReference type="ChEBI" id="CHEBI:58332"/>
        <dbReference type="ChEBI" id="CHEBI:58608"/>
        <dbReference type="EC" id="2.7.7.41"/>
    </reaction>
</comment>
<dbReference type="PANTHER" id="PTHR46382">
    <property type="entry name" value="PHOSPHATIDATE CYTIDYLYLTRANSFERASE"/>
    <property type="match status" value="1"/>
</dbReference>
<dbReference type="Pfam" id="PF01148">
    <property type="entry name" value="CTP_transf_1"/>
    <property type="match status" value="1"/>
</dbReference>
<name>A0A354M033_9BACT</name>
<dbReference type="EMBL" id="DNWC01000039">
    <property type="protein sequence ID" value="HBJ07872.1"/>
    <property type="molecule type" value="Genomic_DNA"/>
</dbReference>
<dbReference type="GO" id="GO:0005886">
    <property type="term" value="C:plasma membrane"/>
    <property type="evidence" value="ECO:0007669"/>
    <property type="project" value="UniProtKB-SubCell"/>
</dbReference>
<evidence type="ECO:0000256" key="16">
    <source>
        <dbReference type="ARBA" id="ARBA00023209"/>
    </source>
</evidence>
<organism evidence="20 21">
    <name type="scientific">Coprobacter fastidiosus</name>
    <dbReference type="NCBI Taxonomy" id="1099853"/>
    <lineage>
        <taxon>Bacteria</taxon>
        <taxon>Pseudomonadati</taxon>
        <taxon>Bacteroidota</taxon>
        <taxon>Bacteroidia</taxon>
        <taxon>Bacteroidales</taxon>
        <taxon>Barnesiellaceae</taxon>
        <taxon>Coprobacter</taxon>
    </lineage>
</organism>
<dbReference type="GO" id="GO:0016024">
    <property type="term" value="P:CDP-diacylglycerol biosynthetic process"/>
    <property type="evidence" value="ECO:0007669"/>
    <property type="project" value="UniProtKB-UniPathway"/>
</dbReference>
<comment type="similarity">
    <text evidence="5 18">Belongs to the CDS family.</text>
</comment>
<evidence type="ECO:0000313" key="21">
    <source>
        <dbReference type="Proteomes" id="UP000262954"/>
    </source>
</evidence>
<evidence type="ECO:0000256" key="5">
    <source>
        <dbReference type="ARBA" id="ARBA00010185"/>
    </source>
</evidence>
<evidence type="ECO:0000256" key="11">
    <source>
        <dbReference type="ARBA" id="ARBA00022692"/>
    </source>
</evidence>
<dbReference type="GO" id="GO:0004605">
    <property type="term" value="F:phosphatidate cytidylyltransferase activity"/>
    <property type="evidence" value="ECO:0007669"/>
    <property type="project" value="UniProtKB-EC"/>
</dbReference>
<dbReference type="AlphaFoldDB" id="A0A354M033"/>
<dbReference type="UniPathway" id="UPA00557">
    <property type="reaction ID" value="UER00614"/>
</dbReference>
<reference evidence="20 21" key="1">
    <citation type="journal article" date="2018" name="Nat. Biotechnol.">
        <title>A standardized bacterial taxonomy based on genome phylogeny substantially revises the tree of life.</title>
        <authorList>
            <person name="Parks D.H."/>
            <person name="Chuvochina M."/>
            <person name="Waite D.W."/>
            <person name="Rinke C."/>
            <person name="Skarshewski A."/>
            <person name="Chaumeil P.A."/>
            <person name="Hugenholtz P."/>
        </authorList>
    </citation>
    <scope>NUCLEOTIDE SEQUENCE [LARGE SCALE GENOMIC DNA]</scope>
    <source>
        <strain evidence="20">UBA11482</strain>
    </source>
</reference>
<keyword evidence="9" id="KW-0444">Lipid biosynthesis</keyword>
<comment type="pathway">
    <text evidence="3 18">Phospholipid metabolism; CDP-diacylglycerol biosynthesis; CDP-diacylglycerol from sn-glycerol 3-phosphate: step 3/3.</text>
</comment>
<feature type="transmembrane region" description="Helical" evidence="19">
    <location>
        <begin position="29"/>
        <end position="46"/>
    </location>
</feature>
<keyword evidence="13 19" id="KW-1133">Transmembrane helix</keyword>
<comment type="subcellular location">
    <subcellularLocation>
        <location evidence="2">Cell membrane</location>
        <topology evidence="2">Multi-pass membrane protein</topology>
    </subcellularLocation>
</comment>
<evidence type="ECO:0000256" key="8">
    <source>
        <dbReference type="ARBA" id="ARBA00022475"/>
    </source>
</evidence>
<keyword evidence="15 19" id="KW-0472">Membrane</keyword>
<keyword evidence="17" id="KW-1208">Phospholipid metabolism</keyword>
<keyword evidence="16" id="KW-0594">Phospholipid biosynthesis</keyword>
<evidence type="ECO:0000256" key="1">
    <source>
        <dbReference type="ARBA" id="ARBA00001698"/>
    </source>
</evidence>
<feature type="transmembrane region" description="Helical" evidence="19">
    <location>
        <begin position="190"/>
        <end position="210"/>
    </location>
</feature>
<gene>
    <name evidence="20" type="ORF">DDY73_02605</name>
</gene>
<evidence type="ECO:0000256" key="15">
    <source>
        <dbReference type="ARBA" id="ARBA00023136"/>
    </source>
</evidence>
<evidence type="ECO:0000256" key="9">
    <source>
        <dbReference type="ARBA" id="ARBA00022516"/>
    </source>
</evidence>
<protein>
    <recommendedName>
        <fullName evidence="7 18">Phosphatidate cytidylyltransferase</fullName>
        <ecNumber evidence="6 18">2.7.7.41</ecNumber>
    </recommendedName>
</protein>
<evidence type="ECO:0000256" key="7">
    <source>
        <dbReference type="ARBA" id="ARBA00019373"/>
    </source>
</evidence>
<evidence type="ECO:0000256" key="4">
    <source>
        <dbReference type="ARBA" id="ARBA00005189"/>
    </source>
</evidence>
<evidence type="ECO:0000256" key="2">
    <source>
        <dbReference type="ARBA" id="ARBA00004651"/>
    </source>
</evidence>
<feature type="transmembrane region" description="Helical" evidence="19">
    <location>
        <begin position="257"/>
        <end position="276"/>
    </location>
</feature>
<feature type="transmembrane region" description="Helical" evidence="19">
    <location>
        <begin position="58"/>
        <end position="76"/>
    </location>
</feature>
<evidence type="ECO:0000256" key="18">
    <source>
        <dbReference type="RuleBase" id="RU003938"/>
    </source>
</evidence>
<keyword evidence="10 18" id="KW-0808">Transferase</keyword>
<keyword evidence="8" id="KW-1003">Cell membrane</keyword>
<evidence type="ECO:0000256" key="19">
    <source>
        <dbReference type="SAM" id="Phobius"/>
    </source>
</evidence>
<evidence type="ECO:0000256" key="10">
    <source>
        <dbReference type="ARBA" id="ARBA00022679"/>
    </source>
</evidence>
<dbReference type="Proteomes" id="UP000262954">
    <property type="component" value="Unassembled WGS sequence"/>
</dbReference>
<comment type="pathway">
    <text evidence="4">Lipid metabolism.</text>
</comment>
<comment type="caution">
    <text evidence="20">The sequence shown here is derived from an EMBL/GenBank/DDBJ whole genome shotgun (WGS) entry which is preliminary data.</text>
</comment>
<evidence type="ECO:0000256" key="17">
    <source>
        <dbReference type="ARBA" id="ARBA00023264"/>
    </source>
</evidence>
<proteinExistence type="inferred from homology"/>
<evidence type="ECO:0000313" key="20">
    <source>
        <dbReference type="EMBL" id="HBJ07872.1"/>
    </source>
</evidence>
<feature type="transmembrane region" description="Helical" evidence="19">
    <location>
        <begin position="82"/>
        <end position="106"/>
    </location>
</feature>
<feature type="transmembrane region" description="Helical" evidence="19">
    <location>
        <begin position="149"/>
        <end position="169"/>
    </location>
</feature>
<evidence type="ECO:0000256" key="13">
    <source>
        <dbReference type="ARBA" id="ARBA00022989"/>
    </source>
</evidence>
<accession>A0A354M033</accession>
<dbReference type="EC" id="2.7.7.41" evidence="6 18"/>
<evidence type="ECO:0000256" key="14">
    <source>
        <dbReference type="ARBA" id="ARBA00023098"/>
    </source>
</evidence>
<dbReference type="RefSeq" id="WP_270214834.1">
    <property type="nucleotide sequence ID" value="NZ_DBFMWK010000073.1"/>
</dbReference>
<keyword evidence="14" id="KW-0443">Lipid metabolism</keyword>
<dbReference type="InterPro" id="IPR000374">
    <property type="entry name" value="PC_trans"/>
</dbReference>
<feature type="transmembrane region" description="Helical" evidence="19">
    <location>
        <begin position="5"/>
        <end position="23"/>
    </location>
</feature>
<dbReference type="PROSITE" id="PS01315">
    <property type="entry name" value="CDS"/>
    <property type="match status" value="1"/>
</dbReference>
<evidence type="ECO:0000256" key="3">
    <source>
        <dbReference type="ARBA" id="ARBA00005119"/>
    </source>
</evidence>
<keyword evidence="11 18" id="KW-0812">Transmembrane</keyword>